<evidence type="ECO:0000313" key="2">
    <source>
        <dbReference type="EMBL" id="MDL0433529.1"/>
    </source>
</evidence>
<dbReference type="Proteomes" id="UP001227964">
    <property type="component" value="Unassembled WGS sequence"/>
</dbReference>
<sequence>MNSHIPGNLQSLQLAEVTDNADPENRGRIRIRFQSTGLECWASVIAPSAGDGYGASFIPREGEIVVAAFASPDMPLVLGSIWTGRESRPEEADPQEEHYVVRTPSGTVMEFDDSSSGPSFEVHTRSGYSIRITESGGGEINIERGSQRVTLTSSSIQVNSAGPVEINASNVNVSAGMVQVDAGMSRFSGVVQADTVIANSVVGTSYTPGAGNIW</sequence>
<feature type="domain" description="Gp5/Type VI secretion system Vgr protein OB-fold" evidence="1">
    <location>
        <begin position="14"/>
        <end position="82"/>
    </location>
</feature>
<evidence type="ECO:0000259" key="1">
    <source>
        <dbReference type="Pfam" id="PF04717"/>
    </source>
</evidence>
<keyword evidence="3" id="KW-1185">Reference proteome</keyword>
<dbReference type="InterPro" id="IPR006531">
    <property type="entry name" value="Gp5/Vgr_OB"/>
</dbReference>
<dbReference type="RefSeq" id="WP_285393408.1">
    <property type="nucleotide sequence ID" value="NZ_JASSVS010000014.1"/>
</dbReference>
<gene>
    <name evidence="2" type="ORF">QPM17_20500</name>
</gene>
<accession>A0ABT7IKC0</accession>
<dbReference type="Pfam" id="PF04717">
    <property type="entry name" value="Phage_base_V"/>
    <property type="match status" value="1"/>
</dbReference>
<dbReference type="EMBL" id="JASSVS010000014">
    <property type="protein sequence ID" value="MDL0433529.1"/>
    <property type="molecule type" value="Genomic_DNA"/>
</dbReference>
<dbReference type="InterPro" id="IPR037026">
    <property type="entry name" value="Vgr_OB-fold_dom_sf"/>
</dbReference>
<proteinExistence type="predicted"/>
<organism evidence="2 3">
    <name type="scientific">Marinobacter azerbaijanicus</name>
    <dbReference type="NCBI Taxonomy" id="3050455"/>
    <lineage>
        <taxon>Bacteria</taxon>
        <taxon>Pseudomonadati</taxon>
        <taxon>Pseudomonadota</taxon>
        <taxon>Gammaproteobacteria</taxon>
        <taxon>Pseudomonadales</taxon>
        <taxon>Marinobacteraceae</taxon>
        <taxon>Marinobacter</taxon>
    </lineage>
</organism>
<dbReference type="Gene3D" id="2.40.50.230">
    <property type="entry name" value="Gp5 N-terminal domain"/>
    <property type="match status" value="1"/>
</dbReference>
<dbReference type="SUPFAM" id="SSF69255">
    <property type="entry name" value="gp5 N-terminal domain-like"/>
    <property type="match status" value="1"/>
</dbReference>
<evidence type="ECO:0000313" key="3">
    <source>
        <dbReference type="Proteomes" id="UP001227964"/>
    </source>
</evidence>
<reference evidence="2 3" key="1">
    <citation type="submission" date="2023-06" db="EMBL/GenBank/DDBJ databases">
        <title>Marinobacter azerbaijanicus a moderately halophilic, isolated from Urmia Lake in Azerbaijan region of Iran.</title>
        <authorList>
            <person name="Sanchez-Porro C."/>
            <person name="Aghdam E.M."/>
            <person name="Saheb S.M."/>
            <person name="Tarhriz V."/>
            <person name="Kazemi E."/>
            <person name="Ammozegar M.A."/>
            <person name="Ventosa A."/>
            <person name="Hejazi M.S."/>
        </authorList>
    </citation>
    <scope>NUCLEOTIDE SEQUENCE [LARGE SCALE GENOMIC DNA]</scope>
    <source>
        <strain evidence="2 3">TBZ242</strain>
    </source>
</reference>
<protein>
    <submittedName>
        <fullName evidence="2">Phage baseplate assembly protein V</fullName>
    </submittedName>
</protein>
<comment type="caution">
    <text evidence="2">The sequence shown here is derived from an EMBL/GenBank/DDBJ whole genome shotgun (WGS) entry which is preliminary data.</text>
</comment>
<name>A0ABT7IKC0_9GAMM</name>